<evidence type="ECO:0008006" key="5">
    <source>
        <dbReference type="Google" id="ProtNLM"/>
    </source>
</evidence>
<dbReference type="EMBL" id="CP030104">
    <property type="protein sequence ID" value="AWX45943.1"/>
    <property type="molecule type" value="Genomic_DNA"/>
</dbReference>
<sequence>MKNVHSVCIITFLLAVTYTSTVSAQFGNRFGRQQQRNPIPQAQQAPEKPEPLTAEEMVEQRMPSITEALELDPFEEAVVKTTLVKYVQQRIELQILKLEPQKMREELEKIGKSQNEEIKNGLPEEKYEAYLDLQENKFKAKKKKKKKKKSKD</sequence>
<feature type="chain" id="PRO_5016403514" description="DUF4890 domain-containing protein" evidence="2">
    <location>
        <begin position="25"/>
        <end position="152"/>
    </location>
</feature>
<evidence type="ECO:0000256" key="2">
    <source>
        <dbReference type="SAM" id="SignalP"/>
    </source>
</evidence>
<dbReference type="Proteomes" id="UP000248536">
    <property type="component" value="Chromosome"/>
</dbReference>
<gene>
    <name evidence="3" type="ORF">HME9304_02975</name>
</gene>
<proteinExistence type="predicted"/>
<organism evidence="3 4">
    <name type="scientific">Flagellimonas maritima</name>
    <dbReference type="NCBI Taxonomy" id="1383885"/>
    <lineage>
        <taxon>Bacteria</taxon>
        <taxon>Pseudomonadati</taxon>
        <taxon>Bacteroidota</taxon>
        <taxon>Flavobacteriia</taxon>
        <taxon>Flavobacteriales</taxon>
        <taxon>Flavobacteriaceae</taxon>
        <taxon>Flagellimonas</taxon>
    </lineage>
</organism>
<feature type="compositionally biased region" description="Low complexity" evidence="1">
    <location>
        <begin position="31"/>
        <end position="46"/>
    </location>
</feature>
<keyword evidence="4" id="KW-1185">Reference proteome</keyword>
<dbReference type="AlphaFoldDB" id="A0A2Z4LWA0"/>
<protein>
    <recommendedName>
        <fullName evidence="5">DUF4890 domain-containing protein</fullName>
    </recommendedName>
</protein>
<accession>A0A2Z4LWA0</accession>
<dbReference type="RefSeq" id="WP_239023301.1">
    <property type="nucleotide sequence ID" value="NZ_CP030104.1"/>
</dbReference>
<dbReference type="KEGG" id="spon:HME9304_02975"/>
<reference evidence="3 4" key="1">
    <citation type="submission" date="2018-06" db="EMBL/GenBank/DDBJ databases">
        <title>Spongiibacterium sp. HME9304 Genome sequencing and assembly.</title>
        <authorList>
            <person name="Kang H."/>
            <person name="Kim H."/>
            <person name="Joh K."/>
        </authorList>
    </citation>
    <scope>NUCLEOTIDE SEQUENCE [LARGE SCALE GENOMIC DNA]</scope>
    <source>
        <strain evidence="3 4">HME9304</strain>
    </source>
</reference>
<feature type="region of interest" description="Disordered" evidence="1">
    <location>
        <begin position="31"/>
        <end position="52"/>
    </location>
</feature>
<evidence type="ECO:0000313" key="3">
    <source>
        <dbReference type="EMBL" id="AWX45943.1"/>
    </source>
</evidence>
<feature type="signal peptide" evidence="2">
    <location>
        <begin position="1"/>
        <end position="24"/>
    </location>
</feature>
<keyword evidence="2" id="KW-0732">Signal</keyword>
<evidence type="ECO:0000256" key="1">
    <source>
        <dbReference type="SAM" id="MobiDB-lite"/>
    </source>
</evidence>
<evidence type="ECO:0000313" key="4">
    <source>
        <dbReference type="Proteomes" id="UP000248536"/>
    </source>
</evidence>
<name>A0A2Z4LWA0_9FLAO</name>